<accession>X1S2H1</accession>
<organism evidence="1">
    <name type="scientific">marine sediment metagenome</name>
    <dbReference type="NCBI Taxonomy" id="412755"/>
    <lineage>
        <taxon>unclassified sequences</taxon>
        <taxon>metagenomes</taxon>
        <taxon>ecological metagenomes</taxon>
    </lineage>
</organism>
<comment type="caution">
    <text evidence="1">The sequence shown here is derived from an EMBL/GenBank/DDBJ whole genome shotgun (WGS) entry which is preliminary data.</text>
</comment>
<sequence length="149" mass="16709">DGKKKIIRAKNIVTNVGDMFYAYRMAGEIPYWDFKNCVLGFGTAPSHKAYCYAEYWERIEASEKAPEPGYPKRNDTDPDNTGAGLKVATYKYIWAGGDFNHAAISEGCITEPSPGDWSELLTRWLFEAPFAKTAEQVLVLFVNHDCLGV</sequence>
<protein>
    <submittedName>
        <fullName evidence="1">Uncharacterized protein</fullName>
    </submittedName>
</protein>
<feature type="non-terminal residue" evidence="1">
    <location>
        <position position="1"/>
    </location>
</feature>
<dbReference type="AlphaFoldDB" id="X1S2H1"/>
<reference evidence="1" key="1">
    <citation type="journal article" date="2014" name="Front. Microbiol.">
        <title>High frequency of phylogenetically diverse reductive dehalogenase-homologous genes in deep subseafloor sedimentary metagenomes.</title>
        <authorList>
            <person name="Kawai M."/>
            <person name="Futagami T."/>
            <person name="Toyoda A."/>
            <person name="Takaki Y."/>
            <person name="Nishi S."/>
            <person name="Hori S."/>
            <person name="Arai W."/>
            <person name="Tsubouchi T."/>
            <person name="Morono Y."/>
            <person name="Uchiyama I."/>
            <person name="Ito T."/>
            <person name="Fujiyama A."/>
            <person name="Inagaki F."/>
            <person name="Takami H."/>
        </authorList>
    </citation>
    <scope>NUCLEOTIDE SEQUENCE</scope>
    <source>
        <strain evidence="1">Expedition CK06-06</strain>
    </source>
</reference>
<evidence type="ECO:0000313" key="1">
    <source>
        <dbReference type="EMBL" id="GAI73371.1"/>
    </source>
</evidence>
<dbReference type="EMBL" id="BARW01011420">
    <property type="protein sequence ID" value="GAI73371.1"/>
    <property type="molecule type" value="Genomic_DNA"/>
</dbReference>
<gene>
    <name evidence="1" type="ORF">S12H4_22028</name>
</gene>
<proteinExistence type="predicted"/>
<name>X1S2H1_9ZZZZ</name>